<feature type="domain" description="WGR" evidence="1">
    <location>
        <begin position="9"/>
        <end position="74"/>
    </location>
</feature>
<dbReference type="CDD" id="cd07996">
    <property type="entry name" value="WGR_MMR_like"/>
    <property type="match status" value="1"/>
</dbReference>
<reference evidence="2 3" key="1">
    <citation type="submission" date="2017-03" db="EMBL/GenBank/DDBJ databases">
        <title>Draft Genome sequence of Marispirochaeta sp. strain JC444.</title>
        <authorList>
            <person name="Shivani Y."/>
            <person name="Subhash Y."/>
            <person name="Sasikala C."/>
            <person name="Ramana C."/>
        </authorList>
    </citation>
    <scope>NUCLEOTIDE SEQUENCE [LARGE SCALE GENOMIC DNA]</scope>
    <source>
        <strain evidence="2 3">JC444</strain>
    </source>
</reference>
<dbReference type="EMBL" id="MWQY01000009">
    <property type="protein sequence ID" value="ORC35290.1"/>
    <property type="molecule type" value="Genomic_DNA"/>
</dbReference>
<protein>
    <recommendedName>
        <fullName evidence="1">WGR domain-containing protein</fullName>
    </recommendedName>
</protein>
<dbReference type="Pfam" id="PF05406">
    <property type="entry name" value="WGR"/>
    <property type="match status" value="1"/>
</dbReference>
<name>A0A1Y1RXY7_9SPIO</name>
<evidence type="ECO:0000313" key="2">
    <source>
        <dbReference type="EMBL" id="ORC35290.1"/>
    </source>
</evidence>
<proteinExistence type="predicted"/>
<dbReference type="AlphaFoldDB" id="A0A1Y1RXY7"/>
<dbReference type="InterPro" id="IPR008893">
    <property type="entry name" value="WGR_domain"/>
</dbReference>
<sequence>MIITFFKEDAKGSFWYYSVHDRQGNLFTEYALTVVWGREPNAGREKVYLYESAREMDRALRSILRKKVSQGYKVLYRFARNKRYIALLQEFDFHAV</sequence>
<gene>
    <name evidence="2" type="ORF">B4O97_08925</name>
</gene>
<dbReference type="Gene3D" id="2.20.140.10">
    <property type="entry name" value="WGR domain"/>
    <property type="match status" value="1"/>
</dbReference>
<keyword evidence="3" id="KW-1185">Reference proteome</keyword>
<comment type="caution">
    <text evidence="2">The sequence shown here is derived from an EMBL/GenBank/DDBJ whole genome shotgun (WGS) entry which is preliminary data.</text>
</comment>
<accession>A0A1Y1RXY7</accession>
<dbReference type="RefSeq" id="WP_083050164.1">
    <property type="nucleotide sequence ID" value="NZ_CAXXQO010000003.1"/>
</dbReference>
<organism evidence="2 3">
    <name type="scientific">Marispirochaeta aestuarii</name>
    <dbReference type="NCBI Taxonomy" id="1963862"/>
    <lineage>
        <taxon>Bacteria</taxon>
        <taxon>Pseudomonadati</taxon>
        <taxon>Spirochaetota</taxon>
        <taxon>Spirochaetia</taxon>
        <taxon>Spirochaetales</taxon>
        <taxon>Spirochaetaceae</taxon>
        <taxon>Marispirochaeta</taxon>
    </lineage>
</organism>
<dbReference type="STRING" id="1963862.B4O97_08925"/>
<evidence type="ECO:0000313" key="3">
    <source>
        <dbReference type="Proteomes" id="UP000192343"/>
    </source>
</evidence>
<dbReference type="OrthoDB" id="371143at2"/>
<dbReference type="Proteomes" id="UP000192343">
    <property type="component" value="Unassembled WGS sequence"/>
</dbReference>
<dbReference type="InterPro" id="IPR049809">
    <property type="entry name" value="YehF/YfeS-like_WGR"/>
</dbReference>
<evidence type="ECO:0000259" key="1">
    <source>
        <dbReference type="Pfam" id="PF05406"/>
    </source>
</evidence>